<feature type="compositionally biased region" description="Basic and acidic residues" evidence="1">
    <location>
        <begin position="21"/>
        <end position="66"/>
    </location>
</feature>
<name>X1SJC3_9ZZZZ</name>
<protein>
    <submittedName>
        <fullName evidence="2">Uncharacterized protein</fullName>
    </submittedName>
</protein>
<gene>
    <name evidence="2" type="ORF">S12H4_11397</name>
</gene>
<feature type="region of interest" description="Disordered" evidence="1">
    <location>
        <begin position="1"/>
        <end position="66"/>
    </location>
</feature>
<evidence type="ECO:0000313" key="2">
    <source>
        <dbReference type="EMBL" id="GAI75455.1"/>
    </source>
</evidence>
<evidence type="ECO:0000256" key="1">
    <source>
        <dbReference type="SAM" id="MobiDB-lite"/>
    </source>
</evidence>
<dbReference type="AlphaFoldDB" id="X1SJC3"/>
<comment type="caution">
    <text evidence="2">The sequence shown here is derived from an EMBL/GenBank/DDBJ whole genome shotgun (WGS) entry which is preliminary data.</text>
</comment>
<reference evidence="2" key="1">
    <citation type="journal article" date="2014" name="Front. Microbiol.">
        <title>High frequency of phylogenetically diverse reductive dehalogenase-homologous genes in deep subseafloor sedimentary metagenomes.</title>
        <authorList>
            <person name="Kawai M."/>
            <person name="Futagami T."/>
            <person name="Toyoda A."/>
            <person name="Takaki Y."/>
            <person name="Nishi S."/>
            <person name="Hori S."/>
            <person name="Arai W."/>
            <person name="Tsubouchi T."/>
            <person name="Morono Y."/>
            <person name="Uchiyama I."/>
            <person name="Ito T."/>
            <person name="Fujiyama A."/>
            <person name="Inagaki F."/>
            <person name="Takami H."/>
        </authorList>
    </citation>
    <scope>NUCLEOTIDE SEQUENCE</scope>
    <source>
        <strain evidence="2">Expedition CK06-06</strain>
    </source>
</reference>
<dbReference type="EMBL" id="BARW01005110">
    <property type="protein sequence ID" value="GAI75455.1"/>
    <property type="molecule type" value="Genomic_DNA"/>
</dbReference>
<feature type="non-terminal residue" evidence="2">
    <location>
        <position position="1"/>
    </location>
</feature>
<accession>X1SJC3</accession>
<sequence length="66" mass="7215">LNARKLILHKIGSSSGKKSGHKDTSQGGHKDIHRDNPHTDRVDGHKDVHKDVPHVDTNHKDVGGAK</sequence>
<proteinExistence type="predicted"/>
<organism evidence="2">
    <name type="scientific">marine sediment metagenome</name>
    <dbReference type="NCBI Taxonomy" id="412755"/>
    <lineage>
        <taxon>unclassified sequences</taxon>
        <taxon>metagenomes</taxon>
        <taxon>ecological metagenomes</taxon>
    </lineage>
</organism>